<gene>
    <name evidence="1" type="ORF">A4U43_C04F11400</name>
</gene>
<sequence>MNPRQSTRLKRAEEQSAAAMGAAVVTPFALTLDGVAQKHRVERRAKAQQAFLPVRAIVVVVVVWLREENERRGVSAVGYFTKCNQTSDTHEHRGRSRRRGGRCGGEVVVGQPKAELGLEQPKGRGRSWTELGLASEMEEVELLGIGQRSCGFSGVW</sequence>
<evidence type="ECO:0000313" key="1">
    <source>
        <dbReference type="EMBL" id="ONK71696.1"/>
    </source>
</evidence>
<dbReference type="Proteomes" id="UP000243459">
    <property type="component" value="Chromosome 4"/>
</dbReference>
<organism evidence="1 2">
    <name type="scientific">Asparagus officinalis</name>
    <name type="common">Garden asparagus</name>
    <dbReference type="NCBI Taxonomy" id="4686"/>
    <lineage>
        <taxon>Eukaryota</taxon>
        <taxon>Viridiplantae</taxon>
        <taxon>Streptophyta</taxon>
        <taxon>Embryophyta</taxon>
        <taxon>Tracheophyta</taxon>
        <taxon>Spermatophyta</taxon>
        <taxon>Magnoliopsida</taxon>
        <taxon>Liliopsida</taxon>
        <taxon>Asparagales</taxon>
        <taxon>Asparagaceae</taxon>
        <taxon>Asparagoideae</taxon>
        <taxon>Asparagus</taxon>
    </lineage>
</organism>
<proteinExistence type="predicted"/>
<dbReference type="EMBL" id="CM007384">
    <property type="protein sequence ID" value="ONK71696.1"/>
    <property type="molecule type" value="Genomic_DNA"/>
</dbReference>
<protein>
    <submittedName>
        <fullName evidence="1">Uncharacterized protein</fullName>
    </submittedName>
</protein>
<keyword evidence="2" id="KW-1185">Reference proteome</keyword>
<reference evidence="2" key="1">
    <citation type="journal article" date="2017" name="Nat. Commun.">
        <title>The asparagus genome sheds light on the origin and evolution of a young Y chromosome.</title>
        <authorList>
            <person name="Harkess A."/>
            <person name="Zhou J."/>
            <person name="Xu C."/>
            <person name="Bowers J.E."/>
            <person name="Van der Hulst R."/>
            <person name="Ayyampalayam S."/>
            <person name="Mercati F."/>
            <person name="Riccardi P."/>
            <person name="McKain M.R."/>
            <person name="Kakrana A."/>
            <person name="Tang H."/>
            <person name="Ray J."/>
            <person name="Groenendijk J."/>
            <person name="Arikit S."/>
            <person name="Mathioni S.M."/>
            <person name="Nakano M."/>
            <person name="Shan H."/>
            <person name="Telgmann-Rauber A."/>
            <person name="Kanno A."/>
            <person name="Yue Z."/>
            <person name="Chen H."/>
            <person name="Li W."/>
            <person name="Chen Y."/>
            <person name="Xu X."/>
            <person name="Zhang Y."/>
            <person name="Luo S."/>
            <person name="Chen H."/>
            <person name="Gao J."/>
            <person name="Mao Z."/>
            <person name="Pires J.C."/>
            <person name="Luo M."/>
            <person name="Kudrna D."/>
            <person name="Wing R.A."/>
            <person name="Meyers B.C."/>
            <person name="Yi K."/>
            <person name="Kong H."/>
            <person name="Lavrijsen P."/>
            <person name="Sunseri F."/>
            <person name="Falavigna A."/>
            <person name="Ye Y."/>
            <person name="Leebens-Mack J.H."/>
            <person name="Chen G."/>
        </authorList>
    </citation>
    <scope>NUCLEOTIDE SEQUENCE [LARGE SCALE GENOMIC DNA]</scope>
    <source>
        <strain evidence="2">cv. DH0086</strain>
    </source>
</reference>
<dbReference type="AlphaFoldDB" id="A0A5P1F016"/>
<name>A0A5P1F016_ASPOF</name>
<evidence type="ECO:0000313" key="2">
    <source>
        <dbReference type="Proteomes" id="UP000243459"/>
    </source>
</evidence>
<accession>A0A5P1F016</accession>
<dbReference type="Gramene" id="ONK71696">
    <property type="protein sequence ID" value="ONK71696"/>
    <property type="gene ID" value="A4U43_C04F11400"/>
</dbReference>